<keyword evidence="4 5" id="KW-0808">Transferase</keyword>
<keyword evidence="3 5" id="KW-0566">Pantothenate biosynthesis</keyword>
<evidence type="ECO:0000256" key="2">
    <source>
        <dbReference type="ARBA" id="ARBA00011424"/>
    </source>
</evidence>
<dbReference type="NCBIfam" id="NF001452">
    <property type="entry name" value="PRK00311.1"/>
    <property type="match status" value="1"/>
</dbReference>
<dbReference type="HAMAP" id="MF_00156">
    <property type="entry name" value="PanB"/>
    <property type="match status" value="1"/>
</dbReference>
<dbReference type="EC" id="2.1.2.11" evidence="5"/>
<comment type="similarity">
    <text evidence="1 5">Belongs to the PanB family.</text>
</comment>
<sequence>MPVTTQQLIQWKQQGRIIAALTAWDYAIAQLIDAAGVDLILVGDSMAVVLGYETTLPITLEEMLFHAKAVRRGVKRALVVVDLPFLTYQESIAQAMHSAGRVLKETGAQAVKLEGGYPAMVETIGRLVQAGIPVMGHVGLTPQSVHQLGLRQQGKTEEQAERILNEAIALEQAGVFSIVLEHIPADLARQITEKLSIPTIGIGAGSYCDGQVLVTSDVLGLSAKQPPFAKTYTNLRETITQAVQNYAVEVRERKFP</sequence>
<comment type="caution">
    <text evidence="6">The sequence shown here is derived from an EMBL/GenBank/DDBJ whole genome shotgun (WGS) entry which is preliminary data.</text>
</comment>
<keyword evidence="5" id="KW-0460">Magnesium</keyword>
<feature type="binding site" evidence="5">
    <location>
        <position position="114"/>
    </location>
    <ligand>
        <name>Mg(2+)</name>
        <dbReference type="ChEBI" id="CHEBI:18420"/>
    </ligand>
</feature>
<dbReference type="Pfam" id="PF02548">
    <property type="entry name" value="Pantoate_transf"/>
    <property type="match status" value="1"/>
</dbReference>
<feature type="binding site" evidence="5">
    <location>
        <position position="44"/>
    </location>
    <ligand>
        <name>Mg(2+)</name>
        <dbReference type="ChEBI" id="CHEBI:18420"/>
    </ligand>
</feature>
<evidence type="ECO:0000313" key="6">
    <source>
        <dbReference type="EMBL" id="MBD2594454.1"/>
    </source>
</evidence>
<keyword evidence="5" id="KW-0479">Metal-binding</keyword>
<keyword evidence="5" id="KW-0963">Cytoplasm</keyword>
<evidence type="ECO:0000256" key="5">
    <source>
        <dbReference type="HAMAP-Rule" id="MF_00156"/>
    </source>
</evidence>
<protein>
    <recommendedName>
        <fullName evidence="5">3-methyl-2-oxobutanoate hydroxymethyltransferase</fullName>
        <ecNumber evidence="5">2.1.2.11</ecNumber>
    </recommendedName>
    <alternativeName>
        <fullName evidence="5">Ketopantoate hydroxymethyltransferase</fullName>
        <shortName evidence="5">KPHMT</shortName>
    </alternativeName>
</protein>
<organism evidence="6 7">
    <name type="scientific">Nostoc spongiaeforme FACHB-130</name>
    <dbReference type="NCBI Taxonomy" id="1357510"/>
    <lineage>
        <taxon>Bacteria</taxon>
        <taxon>Bacillati</taxon>
        <taxon>Cyanobacteriota</taxon>
        <taxon>Cyanophyceae</taxon>
        <taxon>Nostocales</taxon>
        <taxon>Nostocaceae</taxon>
        <taxon>Nostoc</taxon>
    </lineage>
</organism>
<dbReference type="GO" id="GO:0003864">
    <property type="term" value="F:3-methyl-2-oxobutanoate hydroxymethyltransferase activity"/>
    <property type="evidence" value="ECO:0007669"/>
    <property type="project" value="UniProtKB-EC"/>
</dbReference>
<comment type="cofactor">
    <cofactor evidence="5">
        <name>Mg(2+)</name>
        <dbReference type="ChEBI" id="CHEBI:18420"/>
    </cofactor>
    <text evidence="5">Binds 1 Mg(2+) ion per subunit.</text>
</comment>
<comment type="catalytic activity">
    <reaction evidence="5">
        <text>(6R)-5,10-methylene-5,6,7,8-tetrahydrofolate + 3-methyl-2-oxobutanoate + H2O = 2-dehydropantoate + (6S)-5,6,7,8-tetrahydrofolate</text>
        <dbReference type="Rhea" id="RHEA:11824"/>
        <dbReference type="ChEBI" id="CHEBI:11561"/>
        <dbReference type="ChEBI" id="CHEBI:11851"/>
        <dbReference type="ChEBI" id="CHEBI:15377"/>
        <dbReference type="ChEBI" id="CHEBI:15636"/>
        <dbReference type="ChEBI" id="CHEBI:57453"/>
        <dbReference type="EC" id="2.1.2.11"/>
    </reaction>
</comment>
<feature type="binding site" evidence="5">
    <location>
        <begin position="44"/>
        <end position="45"/>
    </location>
    <ligand>
        <name>3-methyl-2-oxobutanoate</name>
        <dbReference type="ChEBI" id="CHEBI:11851"/>
    </ligand>
</feature>
<keyword evidence="7" id="KW-1185">Reference proteome</keyword>
<comment type="pathway">
    <text evidence="5">Cofactor biosynthesis; (R)-pantothenate biosynthesis; (R)-pantoate from 3-methyl-2-oxobutanoate: step 1/2.</text>
</comment>
<dbReference type="NCBIfam" id="TIGR00222">
    <property type="entry name" value="panB"/>
    <property type="match status" value="1"/>
</dbReference>
<evidence type="ECO:0000313" key="7">
    <source>
        <dbReference type="Proteomes" id="UP000603457"/>
    </source>
</evidence>
<reference evidence="6 7" key="1">
    <citation type="journal article" date="2020" name="ISME J.">
        <title>Comparative genomics reveals insights into cyanobacterial evolution and habitat adaptation.</title>
        <authorList>
            <person name="Chen M.Y."/>
            <person name="Teng W.K."/>
            <person name="Zhao L."/>
            <person name="Hu C.X."/>
            <person name="Zhou Y.K."/>
            <person name="Han B.P."/>
            <person name="Song L.R."/>
            <person name="Shu W.S."/>
        </authorList>
    </citation>
    <scope>NUCLEOTIDE SEQUENCE [LARGE SCALE GENOMIC DNA]</scope>
    <source>
        <strain evidence="6 7">FACHB-130</strain>
    </source>
</reference>
<evidence type="ECO:0000256" key="4">
    <source>
        <dbReference type="ARBA" id="ARBA00022679"/>
    </source>
</evidence>
<dbReference type="PANTHER" id="PTHR20881:SF0">
    <property type="entry name" value="3-METHYL-2-OXOBUTANOATE HYDROXYMETHYLTRANSFERASE"/>
    <property type="match status" value="1"/>
</dbReference>
<evidence type="ECO:0000256" key="3">
    <source>
        <dbReference type="ARBA" id="ARBA00022655"/>
    </source>
</evidence>
<comment type="function">
    <text evidence="5">Catalyzes the reversible reaction in which hydroxymethyl group from 5,10-methylenetetrahydrofolate is transferred onto alpha-ketoisovalerate to form ketopantoate.</text>
</comment>
<dbReference type="RefSeq" id="WP_190967317.1">
    <property type="nucleotide sequence ID" value="NZ_JACJTB010000007.1"/>
</dbReference>
<dbReference type="Proteomes" id="UP000603457">
    <property type="component" value="Unassembled WGS sequence"/>
</dbReference>
<dbReference type="InterPro" id="IPR015813">
    <property type="entry name" value="Pyrv/PenolPyrv_kinase-like_dom"/>
</dbReference>
<dbReference type="InterPro" id="IPR040442">
    <property type="entry name" value="Pyrv_kinase-like_dom_sf"/>
</dbReference>
<dbReference type="PIRSF" id="PIRSF000388">
    <property type="entry name" value="Pantoate_hydroxy_MeTrfase"/>
    <property type="match status" value="1"/>
</dbReference>
<feature type="binding site" evidence="5">
    <location>
        <position position="82"/>
    </location>
    <ligand>
        <name>3-methyl-2-oxobutanoate</name>
        <dbReference type="ChEBI" id="CHEBI:11851"/>
    </ligand>
</feature>
<dbReference type="InterPro" id="IPR003700">
    <property type="entry name" value="Pantoate_hydroxy_MeTrfase"/>
</dbReference>
<comment type="subunit">
    <text evidence="2 5">Homodecamer; pentamer of dimers.</text>
</comment>
<dbReference type="EMBL" id="JACJTB010000007">
    <property type="protein sequence ID" value="MBD2594454.1"/>
    <property type="molecule type" value="Genomic_DNA"/>
</dbReference>
<comment type="subcellular location">
    <subcellularLocation>
        <location evidence="5">Cytoplasm</location>
    </subcellularLocation>
</comment>
<name>A0ABR8FSQ1_9NOSO</name>
<gene>
    <name evidence="5 6" type="primary">panB</name>
    <name evidence="6" type="ORF">H6G74_08945</name>
</gene>
<feature type="active site" description="Proton acceptor" evidence="5">
    <location>
        <position position="181"/>
    </location>
</feature>
<proteinExistence type="inferred from homology"/>
<evidence type="ECO:0000256" key="1">
    <source>
        <dbReference type="ARBA" id="ARBA00008676"/>
    </source>
</evidence>
<dbReference type="Gene3D" id="3.20.20.60">
    <property type="entry name" value="Phosphoenolpyruvate-binding domains"/>
    <property type="match status" value="1"/>
</dbReference>
<accession>A0ABR8FSQ1</accession>
<dbReference type="SUPFAM" id="SSF51621">
    <property type="entry name" value="Phosphoenolpyruvate/pyruvate domain"/>
    <property type="match status" value="1"/>
</dbReference>
<dbReference type="CDD" id="cd06557">
    <property type="entry name" value="KPHMT-like"/>
    <property type="match status" value="1"/>
</dbReference>
<dbReference type="PANTHER" id="PTHR20881">
    <property type="entry name" value="3-METHYL-2-OXOBUTANOATE HYDROXYMETHYLTRANSFERASE"/>
    <property type="match status" value="1"/>
</dbReference>
<feature type="binding site" evidence="5">
    <location>
        <position position="112"/>
    </location>
    <ligand>
        <name>3-methyl-2-oxobutanoate</name>
        <dbReference type="ChEBI" id="CHEBI:11851"/>
    </ligand>
</feature>
<feature type="binding site" evidence="5">
    <location>
        <position position="82"/>
    </location>
    <ligand>
        <name>Mg(2+)</name>
        <dbReference type="ChEBI" id="CHEBI:18420"/>
    </ligand>
</feature>